<comment type="caution">
    <text evidence="1">The sequence shown here is derived from an EMBL/GenBank/DDBJ whole genome shotgun (WGS) entry which is preliminary data.</text>
</comment>
<protein>
    <submittedName>
        <fullName evidence="1">Uncharacterized protein</fullName>
    </submittedName>
</protein>
<organism evidence="1 2">
    <name type="scientific">Araneus ventricosus</name>
    <name type="common">Orbweaver spider</name>
    <name type="synonym">Epeira ventricosa</name>
    <dbReference type="NCBI Taxonomy" id="182803"/>
    <lineage>
        <taxon>Eukaryota</taxon>
        <taxon>Metazoa</taxon>
        <taxon>Ecdysozoa</taxon>
        <taxon>Arthropoda</taxon>
        <taxon>Chelicerata</taxon>
        <taxon>Arachnida</taxon>
        <taxon>Araneae</taxon>
        <taxon>Araneomorphae</taxon>
        <taxon>Entelegynae</taxon>
        <taxon>Araneoidea</taxon>
        <taxon>Araneidae</taxon>
        <taxon>Araneus</taxon>
    </lineage>
</organism>
<keyword evidence="2" id="KW-1185">Reference proteome</keyword>
<name>A0A4Y2UFL7_ARAVE</name>
<dbReference type="AlphaFoldDB" id="A0A4Y2UFL7"/>
<evidence type="ECO:0000313" key="1">
    <source>
        <dbReference type="EMBL" id="GBO10327.1"/>
    </source>
</evidence>
<dbReference type="Proteomes" id="UP000499080">
    <property type="component" value="Unassembled WGS sequence"/>
</dbReference>
<sequence>MAEIYSPGGRTLPLLLPGYPVSAVNDVFTTAVGESVRGNPAWELFSGGASATVTAESIGASLAVFLAEEQCHCPALEHPGVTLLVIFTTRRSGGVIRGSPAWVILLAEEQYHCPAWRPRCHTPK</sequence>
<dbReference type="EMBL" id="BGPR01035476">
    <property type="protein sequence ID" value="GBO10327.1"/>
    <property type="molecule type" value="Genomic_DNA"/>
</dbReference>
<evidence type="ECO:0000313" key="2">
    <source>
        <dbReference type="Proteomes" id="UP000499080"/>
    </source>
</evidence>
<gene>
    <name evidence="1" type="ORF">AVEN_157953_1</name>
</gene>
<proteinExistence type="predicted"/>
<accession>A0A4Y2UFL7</accession>
<reference evidence="1 2" key="1">
    <citation type="journal article" date="2019" name="Sci. Rep.">
        <title>Orb-weaving spider Araneus ventricosus genome elucidates the spidroin gene catalogue.</title>
        <authorList>
            <person name="Kono N."/>
            <person name="Nakamura H."/>
            <person name="Ohtoshi R."/>
            <person name="Moran D.A.P."/>
            <person name="Shinohara A."/>
            <person name="Yoshida Y."/>
            <person name="Fujiwara M."/>
            <person name="Mori M."/>
            <person name="Tomita M."/>
            <person name="Arakawa K."/>
        </authorList>
    </citation>
    <scope>NUCLEOTIDE SEQUENCE [LARGE SCALE GENOMIC DNA]</scope>
</reference>